<sequence length="103" mass="11514">LAFLVVLGSDAVAIYALATLFNRHQKQEWVLSINRSGAGLQVLWGRQSDPLGAPWRAERHNCLQHRRQRAMAATCPNSSVSGECKDPKFRICSCDSPHFKSCF</sequence>
<name>A0A1E5VLN1_9POAL</name>
<evidence type="ECO:0000313" key="1">
    <source>
        <dbReference type="EMBL" id="OEL26026.1"/>
    </source>
</evidence>
<dbReference type="AlphaFoldDB" id="A0A1E5VLN1"/>
<evidence type="ECO:0000313" key="2">
    <source>
        <dbReference type="Proteomes" id="UP000095767"/>
    </source>
</evidence>
<reference evidence="1 2" key="1">
    <citation type="submission" date="2016-09" db="EMBL/GenBank/DDBJ databases">
        <title>The draft genome of Dichanthelium oligosanthes: A C3 panicoid grass species.</title>
        <authorList>
            <person name="Studer A.J."/>
            <person name="Schnable J.C."/>
            <person name="Brutnell T.P."/>
        </authorList>
    </citation>
    <scope>NUCLEOTIDE SEQUENCE [LARGE SCALE GENOMIC DNA]</scope>
    <source>
        <strain evidence="2">cv. Kellogg 1175</strain>
        <tissue evidence="1">Leaf</tissue>
    </source>
</reference>
<keyword evidence="2" id="KW-1185">Reference proteome</keyword>
<protein>
    <submittedName>
        <fullName evidence="1">Uncharacterized protein</fullName>
    </submittedName>
</protein>
<gene>
    <name evidence="1" type="ORF">BAE44_0012955</name>
</gene>
<accession>A0A1E5VLN1</accession>
<feature type="non-terminal residue" evidence="1">
    <location>
        <position position="1"/>
    </location>
</feature>
<dbReference type="Proteomes" id="UP000095767">
    <property type="component" value="Unassembled WGS sequence"/>
</dbReference>
<organism evidence="1 2">
    <name type="scientific">Dichanthelium oligosanthes</name>
    <dbReference type="NCBI Taxonomy" id="888268"/>
    <lineage>
        <taxon>Eukaryota</taxon>
        <taxon>Viridiplantae</taxon>
        <taxon>Streptophyta</taxon>
        <taxon>Embryophyta</taxon>
        <taxon>Tracheophyta</taxon>
        <taxon>Spermatophyta</taxon>
        <taxon>Magnoliopsida</taxon>
        <taxon>Liliopsida</taxon>
        <taxon>Poales</taxon>
        <taxon>Poaceae</taxon>
        <taxon>PACMAD clade</taxon>
        <taxon>Panicoideae</taxon>
        <taxon>Panicodae</taxon>
        <taxon>Paniceae</taxon>
        <taxon>Dichantheliinae</taxon>
        <taxon>Dichanthelium</taxon>
    </lineage>
</organism>
<proteinExistence type="predicted"/>
<dbReference type="EMBL" id="LWDX02035673">
    <property type="protein sequence ID" value="OEL26026.1"/>
    <property type="molecule type" value="Genomic_DNA"/>
</dbReference>
<comment type="caution">
    <text evidence="1">The sequence shown here is derived from an EMBL/GenBank/DDBJ whole genome shotgun (WGS) entry which is preliminary data.</text>
</comment>